<gene>
    <name evidence="2" type="ORF">SAMN05444359_110140</name>
</gene>
<dbReference type="STRING" id="478744.SAMN05444359_110140"/>
<dbReference type="Gene3D" id="3.90.1150.200">
    <property type="match status" value="1"/>
</dbReference>
<evidence type="ECO:0000259" key="1">
    <source>
        <dbReference type="Pfam" id="PF08818"/>
    </source>
</evidence>
<dbReference type="OrthoDB" id="5951444at2"/>
<reference evidence="3" key="1">
    <citation type="submission" date="2016-10" db="EMBL/GenBank/DDBJ databases">
        <authorList>
            <person name="Varghese N."/>
            <person name="Submissions S."/>
        </authorList>
    </citation>
    <scope>NUCLEOTIDE SEQUENCE [LARGE SCALE GENOMIC DNA]</scope>
    <source>
        <strain evidence="3">DSM 24740</strain>
    </source>
</reference>
<dbReference type="SUPFAM" id="SSF159888">
    <property type="entry name" value="YdhG-like"/>
    <property type="match status" value="1"/>
</dbReference>
<evidence type="ECO:0000313" key="2">
    <source>
        <dbReference type="EMBL" id="SEQ48252.1"/>
    </source>
</evidence>
<dbReference type="Proteomes" id="UP000199021">
    <property type="component" value="Unassembled WGS sequence"/>
</dbReference>
<dbReference type="EMBL" id="FOFB01000010">
    <property type="protein sequence ID" value="SEQ48252.1"/>
    <property type="molecule type" value="Genomic_DNA"/>
</dbReference>
<dbReference type="Pfam" id="PF08818">
    <property type="entry name" value="DUF1801"/>
    <property type="match status" value="1"/>
</dbReference>
<evidence type="ECO:0000313" key="3">
    <source>
        <dbReference type="Proteomes" id="UP000199021"/>
    </source>
</evidence>
<keyword evidence="3" id="KW-1185">Reference proteome</keyword>
<dbReference type="InParanoid" id="A0A1H9GDQ7"/>
<name>A0A1H9GDQ7_9BACT</name>
<sequence length="142" mass="15933">MAKKENKTKPTAVAPADFLAAVEDEKKRADGQWLMDTMQEITGEPPKMWGPSIIGFGTYHYVYESGREGDTMITGFSPRKAAHSIYLISGVEREADLLARLGKYKTGKSCLYIKRLSDVDTEVLKKLIKASVEKVKNKDIKY</sequence>
<accession>A0A1H9GDQ7</accession>
<proteinExistence type="predicted"/>
<protein>
    <recommendedName>
        <fullName evidence="1">YdhG-like domain-containing protein</fullName>
    </recommendedName>
</protein>
<dbReference type="InterPro" id="IPR014922">
    <property type="entry name" value="YdhG-like"/>
</dbReference>
<dbReference type="AlphaFoldDB" id="A0A1H9GDQ7"/>
<feature type="domain" description="YdhG-like" evidence="1">
    <location>
        <begin position="27"/>
        <end position="132"/>
    </location>
</feature>
<organism evidence="2 3">
    <name type="scientific">Neolewinella agarilytica</name>
    <dbReference type="NCBI Taxonomy" id="478744"/>
    <lineage>
        <taxon>Bacteria</taxon>
        <taxon>Pseudomonadati</taxon>
        <taxon>Bacteroidota</taxon>
        <taxon>Saprospiria</taxon>
        <taxon>Saprospirales</taxon>
        <taxon>Lewinellaceae</taxon>
        <taxon>Neolewinella</taxon>
    </lineage>
</organism>
<dbReference type="RefSeq" id="WP_090168196.1">
    <property type="nucleotide sequence ID" value="NZ_FOFB01000010.1"/>
</dbReference>